<proteinExistence type="predicted"/>
<dbReference type="Gene3D" id="3.40.50.300">
    <property type="entry name" value="P-loop containing nucleotide triphosphate hydrolases"/>
    <property type="match status" value="1"/>
</dbReference>
<protein>
    <submittedName>
        <fullName evidence="1">AAA domain-containing protein</fullName>
    </submittedName>
</protein>
<dbReference type="InterPro" id="IPR003593">
    <property type="entry name" value="AAA+_ATPase"/>
</dbReference>
<dbReference type="AlphaFoldDB" id="A0A1G6NDX2"/>
<sequence length="749" mass="81792">MSDWRLAAASAVEAELDHTREAGEWTLLGRIRNMDDGGYAVDLRGRRINPVDDVRLAGSEGPREGPAVPVNAELVCGVMWIKVPGSLPAECDMVWVREVSTRDGLRQLADRLRDLPEGTLADQLAEGRPDTAPSDAYRACFLPGLRLVWGAPGSGKTHLIAKAAAELAKAGKRVLIVNAGEQPPRVPAATEAELSSLREDLAELTAEEQRIGELALALGGYDHETYLAVGRRIENEERSATLEAEFASVRRQHQEAAEQLAMAQRGLLAARTKWEAVEGKRTSLTEAHDHERQLEQLQPLLASIGAKLDEGGKLYRGRRADKKALREAEAKRAELETGIRDCLERAHPVTDDQVKVLAAELETAHRHLDGVAETEASVHVKLERLRGRIARLRSTGLVTAQDRRYHAECEELGFPSLHAERADLLRAGPERAARRGRLEERLWWLGERSAKLRADTEAVAWDSAQIVTTSPARYRRPRRPFDVVLVDDAGSARLADVLCAVAQAGQTAVVFGDFRQPGPRLGNPRLRNVPDVRRWLLSTPFSHCGIRTAAEAEQHPGCSILGTQFRFGPAVRYLAQGIGYDEHVTAASGRTEVVLLDTEGNAVDRAAVVRNVVSADGTAIIAPNRERAEGWLDVVRERFTVAAGTARGLAGNEFGTVLVDLTDDDWSARVRSFGSAVTRARTRLYLLADLDAVKAAPIGSPLGVVNALRLQSVVTVRKLADLLIPRQRVAIVATAGDQSARYGDQRASF</sequence>
<reference evidence="1 2" key="1">
    <citation type="submission" date="2016-10" db="EMBL/GenBank/DDBJ databases">
        <authorList>
            <person name="de Groot N.N."/>
        </authorList>
    </citation>
    <scope>NUCLEOTIDE SEQUENCE [LARGE SCALE GENOMIC DNA]</scope>
    <source>
        <strain evidence="1 2">CGMCC 4.5506</strain>
    </source>
</reference>
<dbReference type="GO" id="GO:0004386">
    <property type="term" value="F:helicase activity"/>
    <property type="evidence" value="ECO:0007669"/>
    <property type="project" value="InterPro"/>
</dbReference>
<dbReference type="Pfam" id="PF13086">
    <property type="entry name" value="AAA_11"/>
    <property type="match status" value="1"/>
</dbReference>
<dbReference type="STRING" id="530584.SAMN05421630_10388"/>
<dbReference type="Proteomes" id="UP000199494">
    <property type="component" value="Unassembled WGS sequence"/>
</dbReference>
<evidence type="ECO:0000313" key="1">
    <source>
        <dbReference type="EMBL" id="SDC66008.1"/>
    </source>
</evidence>
<keyword evidence="2" id="KW-1185">Reference proteome</keyword>
<dbReference type="InterPro" id="IPR041677">
    <property type="entry name" value="DNA2/NAM7_AAA_11"/>
</dbReference>
<accession>A0A1G6NDX2</accession>
<evidence type="ECO:0000313" key="2">
    <source>
        <dbReference type="Proteomes" id="UP000199494"/>
    </source>
</evidence>
<dbReference type="RefSeq" id="WP_091801150.1">
    <property type="nucleotide sequence ID" value="NZ_CP016353.1"/>
</dbReference>
<gene>
    <name evidence="1" type="ORF">SAMN05421630_10388</name>
</gene>
<dbReference type="EMBL" id="FMZE01000003">
    <property type="protein sequence ID" value="SDC66008.1"/>
    <property type="molecule type" value="Genomic_DNA"/>
</dbReference>
<dbReference type="InterPro" id="IPR027417">
    <property type="entry name" value="P-loop_NTPase"/>
</dbReference>
<name>A0A1G6NDX2_9PSEU</name>
<dbReference type="SMART" id="SM00382">
    <property type="entry name" value="AAA"/>
    <property type="match status" value="1"/>
</dbReference>
<organism evidence="1 2">
    <name type="scientific">Prauserella marina</name>
    <dbReference type="NCBI Taxonomy" id="530584"/>
    <lineage>
        <taxon>Bacteria</taxon>
        <taxon>Bacillati</taxon>
        <taxon>Actinomycetota</taxon>
        <taxon>Actinomycetes</taxon>
        <taxon>Pseudonocardiales</taxon>
        <taxon>Pseudonocardiaceae</taxon>
        <taxon>Prauserella</taxon>
    </lineage>
</organism>
<dbReference type="SUPFAM" id="SSF52540">
    <property type="entry name" value="P-loop containing nucleoside triphosphate hydrolases"/>
    <property type="match status" value="1"/>
</dbReference>